<keyword evidence="2" id="KW-1185">Reference proteome</keyword>
<evidence type="ECO:0000313" key="2">
    <source>
        <dbReference type="Proteomes" id="UP000037977"/>
    </source>
</evidence>
<evidence type="ECO:0008006" key="3">
    <source>
        <dbReference type="Google" id="ProtNLM"/>
    </source>
</evidence>
<dbReference type="PROSITE" id="PS51257">
    <property type="entry name" value="PROKAR_LIPOPROTEIN"/>
    <property type="match status" value="1"/>
</dbReference>
<comment type="caution">
    <text evidence="1">The sequence shown here is derived from an EMBL/GenBank/DDBJ whole genome shotgun (WGS) entry which is preliminary data.</text>
</comment>
<name>A0A0M9DGM8_9BACI</name>
<dbReference type="STRING" id="33935.ADM90_21130"/>
<evidence type="ECO:0000313" key="1">
    <source>
        <dbReference type="EMBL" id="KOY80489.1"/>
    </source>
</evidence>
<dbReference type="AlphaFoldDB" id="A0A0M9DGM8"/>
<gene>
    <name evidence="1" type="ORF">ADM90_21130</name>
</gene>
<dbReference type="Proteomes" id="UP000037977">
    <property type="component" value="Unassembled WGS sequence"/>
</dbReference>
<organism evidence="1 2">
    <name type="scientific">Lysinibacillus macroides</name>
    <dbReference type="NCBI Taxonomy" id="33935"/>
    <lineage>
        <taxon>Bacteria</taxon>
        <taxon>Bacillati</taxon>
        <taxon>Bacillota</taxon>
        <taxon>Bacilli</taxon>
        <taxon>Bacillales</taxon>
        <taxon>Bacillaceae</taxon>
        <taxon>Lysinibacillus</taxon>
    </lineage>
</organism>
<dbReference type="Gene3D" id="2.60.40.3830">
    <property type="match status" value="1"/>
</dbReference>
<protein>
    <recommendedName>
        <fullName evidence="3">DUF4871 domain-containing protein</fullName>
    </recommendedName>
</protein>
<dbReference type="PATRIC" id="fig|33935.3.peg.4471"/>
<reference evidence="1 2" key="1">
    <citation type="submission" date="2015-07" db="EMBL/GenBank/DDBJ databases">
        <title>Genome sequencing project for genomic taxonomy and phylogenomics of Bacillus-like bacteria.</title>
        <authorList>
            <person name="Liu B."/>
            <person name="Wang J."/>
            <person name="Zhu Y."/>
            <person name="Liu G."/>
            <person name="Chen Q."/>
            <person name="Chen Z."/>
            <person name="Che J."/>
            <person name="Ge C."/>
            <person name="Shi H."/>
            <person name="Pan Z."/>
            <person name="Liu X."/>
        </authorList>
    </citation>
    <scope>NUCLEOTIDE SEQUENCE [LARGE SCALE GENOMIC DNA]</scope>
    <source>
        <strain evidence="1 2">DSM 54</strain>
    </source>
</reference>
<dbReference type="OrthoDB" id="2381403at2"/>
<proteinExistence type="predicted"/>
<sequence length="158" mass="17715">MKRFVLLWLILLLIVGCVDKKEVVLPADIPDFVQVSDLTSIDWQRKAVAFKDSGMFGNVNKSSVIGADMPSLSTQKWMWHLWKTEGRTTELTIVGYHKASKDVQPILTDGWTLALGGPNNGADAHAPSSVKIPKPGKWAILLYTNEEYFDTLIYDIHE</sequence>
<dbReference type="EMBL" id="LGCI01000011">
    <property type="protein sequence ID" value="KOY80489.1"/>
    <property type="molecule type" value="Genomic_DNA"/>
</dbReference>
<accession>A0A0M9DGM8</accession>